<feature type="transmembrane region" description="Helical" evidence="1">
    <location>
        <begin position="256"/>
        <end position="274"/>
    </location>
</feature>
<feature type="transmembrane region" description="Helical" evidence="1">
    <location>
        <begin position="168"/>
        <end position="186"/>
    </location>
</feature>
<feature type="transmembrane region" description="Helical" evidence="1">
    <location>
        <begin position="192"/>
        <end position="211"/>
    </location>
</feature>
<keyword evidence="1" id="KW-0472">Membrane</keyword>
<keyword evidence="1" id="KW-0812">Transmembrane</keyword>
<reference evidence="2 3" key="1">
    <citation type="submission" date="2018-08" db="EMBL/GenBank/DDBJ databases">
        <title>Mucilaginibacter sp. MYSH2.</title>
        <authorList>
            <person name="Seo T."/>
        </authorList>
    </citation>
    <scope>NUCLEOTIDE SEQUENCE [LARGE SCALE GENOMIC DNA]</scope>
    <source>
        <strain evidence="2 3">MYSH2</strain>
    </source>
</reference>
<dbReference type="AlphaFoldDB" id="A0A372NYF6"/>
<keyword evidence="3" id="KW-1185">Reference proteome</keyword>
<sequence>MEKEYKLNIFAKLFYGVLTGGFAAFLIIFNIVRPPNENIVYLIIGVPVVICSVIFANLFKSKVIITETSITRQRIFYDRTLHFDDIKGVRIESKIIVIEPKHDTEKNFRVSNYSDLAGSDDLVSWLRESFPDLDKQDLEAETEILLDDASLGYTIEERKAKLSKTRGIAIAYSILGFIVPMILVFFSNPKLIFYVGIFFVLLGLIIIKFSDGLTKFVTNSKRSAYSGIAIGFMMPVIIMMVAAIKSFEILSFKESLKITPIFGLILFVPLFIIGRNKTTEAVKGQVLIMIIVSVIFGFSVTILANCLFDNSNPIKFITNVTETYTTSGKGPHYHLKINPWKKDQDELSIDVSQGTYEKTRVGDSVQILERKGYLSIPWFDYELNLTPPAPADLSNGNSLNPR</sequence>
<evidence type="ECO:0000256" key="1">
    <source>
        <dbReference type="SAM" id="Phobius"/>
    </source>
</evidence>
<proteinExistence type="predicted"/>
<dbReference type="OrthoDB" id="5936019at2"/>
<organism evidence="2 3">
    <name type="scientific">Mucilaginibacter conchicola</name>
    <dbReference type="NCBI Taxonomy" id="2303333"/>
    <lineage>
        <taxon>Bacteria</taxon>
        <taxon>Pseudomonadati</taxon>
        <taxon>Bacteroidota</taxon>
        <taxon>Sphingobacteriia</taxon>
        <taxon>Sphingobacteriales</taxon>
        <taxon>Sphingobacteriaceae</taxon>
        <taxon>Mucilaginibacter</taxon>
    </lineage>
</organism>
<comment type="caution">
    <text evidence="2">The sequence shown here is derived from an EMBL/GenBank/DDBJ whole genome shotgun (WGS) entry which is preliminary data.</text>
</comment>
<evidence type="ECO:0000313" key="3">
    <source>
        <dbReference type="Proteomes" id="UP000264217"/>
    </source>
</evidence>
<feature type="transmembrane region" description="Helical" evidence="1">
    <location>
        <begin position="12"/>
        <end position="32"/>
    </location>
</feature>
<dbReference type="RefSeq" id="WP_117390703.1">
    <property type="nucleotide sequence ID" value="NZ_QWDC01000001.1"/>
</dbReference>
<evidence type="ECO:0000313" key="2">
    <source>
        <dbReference type="EMBL" id="RFZ95146.1"/>
    </source>
</evidence>
<protein>
    <submittedName>
        <fullName evidence="2">Uncharacterized protein</fullName>
    </submittedName>
</protein>
<feature type="transmembrane region" description="Helical" evidence="1">
    <location>
        <begin position="223"/>
        <end position="244"/>
    </location>
</feature>
<gene>
    <name evidence="2" type="ORF">D0C36_06355</name>
</gene>
<accession>A0A372NYF6</accession>
<dbReference type="Proteomes" id="UP000264217">
    <property type="component" value="Unassembled WGS sequence"/>
</dbReference>
<keyword evidence="1" id="KW-1133">Transmembrane helix</keyword>
<name>A0A372NYF6_9SPHI</name>
<dbReference type="EMBL" id="QWDC01000001">
    <property type="protein sequence ID" value="RFZ95146.1"/>
    <property type="molecule type" value="Genomic_DNA"/>
</dbReference>
<feature type="transmembrane region" description="Helical" evidence="1">
    <location>
        <begin position="286"/>
        <end position="304"/>
    </location>
</feature>
<feature type="transmembrane region" description="Helical" evidence="1">
    <location>
        <begin position="38"/>
        <end position="59"/>
    </location>
</feature>